<evidence type="ECO:0008006" key="3">
    <source>
        <dbReference type="Google" id="ProtNLM"/>
    </source>
</evidence>
<evidence type="ECO:0000313" key="2">
    <source>
        <dbReference type="Proteomes" id="UP000250079"/>
    </source>
</evidence>
<proteinExistence type="predicted"/>
<evidence type="ECO:0000313" key="1">
    <source>
        <dbReference type="EMBL" id="ASJ70341.1"/>
    </source>
</evidence>
<organism evidence="1 2">
    <name type="scientific">Granulosicoccus antarcticus IMCC3135</name>
    <dbReference type="NCBI Taxonomy" id="1192854"/>
    <lineage>
        <taxon>Bacteria</taxon>
        <taxon>Pseudomonadati</taxon>
        <taxon>Pseudomonadota</taxon>
        <taxon>Gammaproteobacteria</taxon>
        <taxon>Chromatiales</taxon>
        <taxon>Granulosicoccaceae</taxon>
        <taxon>Granulosicoccus</taxon>
    </lineage>
</organism>
<dbReference type="AlphaFoldDB" id="A0A2Z2NJT9"/>
<dbReference type="Proteomes" id="UP000250079">
    <property type="component" value="Chromosome"/>
</dbReference>
<accession>A0A2Z2NJT9</accession>
<sequence>MLTFLSSASNMHHQTRRNIGKLFERICMEFDKTDELIAFVREVNDHLFNENNQRPVAYASSNIALWNSIALQEENATLLESVSGRANIYAIFIRDINSDEFTICYIGKTTRNLPRSRIRNHLIKKHEKTGAKLSRIIDHVQGGGSVKIAWAEIEPQSLKNCIEEELIRLHPESSWCPSENAKRLKSNPNSGISG</sequence>
<gene>
    <name evidence="1" type="ORF">IMCC3135_01095</name>
</gene>
<reference evidence="1 2" key="1">
    <citation type="submission" date="2016-12" db="EMBL/GenBank/DDBJ databases">
        <authorList>
            <person name="Song W.-J."/>
            <person name="Kurnit D.M."/>
        </authorList>
    </citation>
    <scope>NUCLEOTIDE SEQUENCE [LARGE SCALE GENOMIC DNA]</scope>
    <source>
        <strain evidence="1 2">IMCC3135</strain>
    </source>
</reference>
<protein>
    <recommendedName>
        <fullName evidence="3">GIY-YIG domain-containing protein</fullName>
    </recommendedName>
</protein>
<dbReference type="KEGG" id="gai:IMCC3135_01095"/>
<keyword evidence="2" id="KW-1185">Reference proteome</keyword>
<dbReference type="EMBL" id="CP018632">
    <property type="protein sequence ID" value="ASJ70341.1"/>
    <property type="molecule type" value="Genomic_DNA"/>
</dbReference>
<dbReference type="CDD" id="cd00719">
    <property type="entry name" value="GIY-YIG_SF"/>
    <property type="match status" value="1"/>
</dbReference>
<name>A0A2Z2NJT9_9GAMM</name>